<evidence type="ECO:0000256" key="1">
    <source>
        <dbReference type="ARBA" id="ARBA00005883"/>
    </source>
</evidence>
<dbReference type="SUPFAM" id="SSF47216">
    <property type="entry name" value="Proteasome activator"/>
    <property type="match status" value="1"/>
</dbReference>
<dbReference type="GO" id="GO:0005654">
    <property type="term" value="C:nucleoplasm"/>
    <property type="evidence" value="ECO:0007669"/>
    <property type="project" value="TreeGrafter"/>
</dbReference>
<dbReference type="GO" id="GO:0008537">
    <property type="term" value="C:proteasome activator complex"/>
    <property type="evidence" value="ECO:0007669"/>
    <property type="project" value="InterPro"/>
</dbReference>
<feature type="domain" description="Proteasome activator PA28 C-terminal" evidence="3">
    <location>
        <begin position="153"/>
        <end position="295"/>
    </location>
</feature>
<dbReference type="GO" id="GO:2000045">
    <property type="term" value="P:regulation of G1/S transition of mitotic cell cycle"/>
    <property type="evidence" value="ECO:0007669"/>
    <property type="project" value="TreeGrafter"/>
</dbReference>
<protein>
    <recommendedName>
        <fullName evidence="3">Proteasome activator PA28 C-terminal domain-containing protein</fullName>
    </recommendedName>
</protein>
<keyword evidence="2" id="KW-0647">Proteasome</keyword>
<dbReference type="PANTHER" id="PTHR10660:SF2">
    <property type="entry name" value="LD45860P"/>
    <property type="match status" value="1"/>
</dbReference>
<accession>A0A4Q1B8V5</accession>
<dbReference type="Pfam" id="PF02252">
    <property type="entry name" value="PA28_C"/>
    <property type="match status" value="1"/>
</dbReference>
<dbReference type="STRING" id="5217.A0A4Q1B8V5"/>
<evidence type="ECO:0000313" key="5">
    <source>
        <dbReference type="Proteomes" id="UP000289152"/>
    </source>
</evidence>
<evidence type="ECO:0000259" key="3">
    <source>
        <dbReference type="Pfam" id="PF02252"/>
    </source>
</evidence>
<dbReference type="InterPro" id="IPR009077">
    <property type="entry name" value="Proteasome_activ_PA28"/>
</dbReference>
<sequence length="300" mass="33979">MPSFAKPNGTNGVDGDAAPDMTNVFKNHPNLEARDAMMARYRKRAVDILQKELPGKINHLTKLLEGEQDETSCFWIGHVDTETYKPKLYQPDDPALTKMKLGKITLSTDVANGIQIKDVDMESEIAEPAEGDGSDDEDQNKGVKKGIHWFEVMPGNEVQRELCQIVIQEQEDLHLICQDLKIWLEMEIPLMEDGNSFGADVQGHIIRELNETYKKTNAMQNGCRAHFTDRLKLAQEWARYPNLMDYPAAIAANDRFDHFLLRSYVRSLLICYGGLLTKFERNWIKVISPKGSSQSAGGMY</sequence>
<gene>
    <name evidence="4" type="ORF">M231_07560</name>
</gene>
<comment type="caution">
    <text evidence="4">The sequence shown here is derived from an EMBL/GenBank/DDBJ whole genome shotgun (WGS) entry which is preliminary data.</text>
</comment>
<dbReference type="InterPro" id="IPR036252">
    <property type="entry name" value="Proteasome_activ_sf"/>
</dbReference>
<dbReference type="PANTHER" id="PTHR10660">
    <property type="entry name" value="PROTEASOME REGULATOR PA28"/>
    <property type="match status" value="1"/>
</dbReference>
<organism evidence="4 5">
    <name type="scientific">Tremella mesenterica</name>
    <name type="common">Jelly fungus</name>
    <dbReference type="NCBI Taxonomy" id="5217"/>
    <lineage>
        <taxon>Eukaryota</taxon>
        <taxon>Fungi</taxon>
        <taxon>Dikarya</taxon>
        <taxon>Basidiomycota</taxon>
        <taxon>Agaricomycotina</taxon>
        <taxon>Tremellomycetes</taxon>
        <taxon>Tremellales</taxon>
        <taxon>Tremellaceae</taxon>
        <taxon>Tremella</taxon>
    </lineage>
</organism>
<dbReference type="AlphaFoldDB" id="A0A4Q1B8V5"/>
<comment type="similarity">
    <text evidence="1">Belongs to the PA28 family.</text>
</comment>
<dbReference type="InParanoid" id="A0A4Q1B8V5"/>
<evidence type="ECO:0000256" key="2">
    <source>
        <dbReference type="ARBA" id="ARBA00022942"/>
    </source>
</evidence>
<evidence type="ECO:0000313" key="4">
    <source>
        <dbReference type="EMBL" id="RXK35189.1"/>
    </source>
</evidence>
<dbReference type="InterPro" id="IPR036997">
    <property type="entry name" value="PA28_C_sf"/>
</dbReference>
<dbReference type="EMBL" id="SDIL01000153">
    <property type="protein sequence ID" value="RXK35189.1"/>
    <property type="molecule type" value="Genomic_DNA"/>
</dbReference>
<dbReference type="GO" id="GO:0061136">
    <property type="term" value="P:regulation of proteasomal protein catabolic process"/>
    <property type="evidence" value="ECO:0007669"/>
    <property type="project" value="TreeGrafter"/>
</dbReference>
<name>A0A4Q1B8V5_TREME</name>
<dbReference type="GO" id="GO:0061133">
    <property type="term" value="F:endopeptidase activator activity"/>
    <property type="evidence" value="ECO:0007669"/>
    <property type="project" value="TreeGrafter"/>
</dbReference>
<keyword evidence="5" id="KW-1185">Reference proteome</keyword>
<dbReference type="Proteomes" id="UP000289152">
    <property type="component" value="Unassembled WGS sequence"/>
</dbReference>
<dbReference type="InterPro" id="IPR003186">
    <property type="entry name" value="PA28_C"/>
</dbReference>
<proteinExistence type="inferred from homology"/>
<dbReference type="Gene3D" id="1.20.120.180">
    <property type="entry name" value="Proteasome activator pa28, C-terminal domain"/>
    <property type="match status" value="1"/>
</dbReference>
<reference evidence="4 5" key="1">
    <citation type="submission" date="2016-06" db="EMBL/GenBank/DDBJ databases">
        <title>Evolution of pathogenesis and genome organization in the Tremellales.</title>
        <authorList>
            <person name="Cuomo C."/>
            <person name="Litvintseva A."/>
            <person name="Heitman J."/>
            <person name="Chen Y."/>
            <person name="Sun S."/>
            <person name="Springer D."/>
            <person name="Dromer F."/>
            <person name="Young S."/>
            <person name="Zeng Q."/>
            <person name="Chapman S."/>
            <person name="Gujja S."/>
            <person name="Saif S."/>
            <person name="Birren B."/>
        </authorList>
    </citation>
    <scope>NUCLEOTIDE SEQUENCE [LARGE SCALE GENOMIC DNA]</scope>
    <source>
        <strain evidence="4 5">ATCC 28783</strain>
    </source>
</reference>
<dbReference type="OrthoDB" id="6591885at2759"/>
<dbReference type="GO" id="GO:0005737">
    <property type="term" value="C:cytoplasm"/>
    <property type="evidence" value="ECO:0007669"/>
    <property type="project" value="TreeGrafter"/>
</dbReference>